<proteinExistence type="predicted"/>
<accession>W9IG58</accession>
<dbReference type="EMBL" id="JH717842">
    <property type="protein sequence ID" value="EWY92300.1"/>
    <property type="molecule type" value="Genomic_DNA"/>
</dbReference>
<evidence type="ECO:0000313" key="1">
    <source>
        <dbReference type="EMBL" id="EWY92300.1"/>
    </source>
</evidence>
<organism evidence="1 2">
    <name type="scientific">Fusarium oxysporum NRRL 32931</name>
    <dbReference type="NCBI Taxonomy" id="660029"/>
    <lineage>
        <taxon>Eukaryota</taxon>
        <taxon>Fungi</taxon>
        <taxon>Dikarya</taxon>
        <taxon>Ascomycota</taxon>
        <taxon>Pezizomycotina</taxon>
        <taxon>Sordariomycetes</taxon>
        <taxon>Hypocreomycetidae</taxon>
        <taxon>Hypocreales</taxon>
        <taxon>Nectriaceae</taxon>
        <taxon>Fusarium</taxon>
        <taxon>Fusarium oxysporum species complex</taxon>
    </lineage>
</organism>
<gene>
    <name evidence="1" type="ORF">FOYG_05878</name>
</gene>
<evidence type="ECO:0000313" key="2">
    <source>
        <dbReference type="Proteomes" id="UP000030753"/>
    </source>
</evidence>
<dbReference type="AlphaFoldDB" id="W9IG58"/>
<name>W9IG58_FUSOX</name>
<reference evidence="1 2" key="1">
    <citation type="submission" date="2011-06" db="EMBL/GenBank/DDBJ databases">
        <title>The Genome Sequence of Fusarium oxysporum FOSC 3-a.</title>
        <authorList>
            <consortium name="The Broad Institute Genome Sequencing Platform"/>
            <person name="Ma L.-J."/>
            <person name="Gale L.R."/>
            <person name="Schwartz D.C."/>
            <person name="Zhou S."/>
            <person name="Corby-Kistler H."/>
            <person name="Young S.K."/>
            <person name="Zeng Q."/>
            <person name="Gargeya S."/>
            <person name="Fitzgerald M."/>
            <person name="Haas B."/>
            <person name="Abouelleil A."/>
            <person name="Alvarado L."/>
            <person name="Arachchi H.M."/>
            <person name="Berlin A."/>
            <person name="Brown A."/>
            <person name="Chapman S.B."/>
            <person name="Chen Z."/>
            <person name="Dunbar C."/>
            <person name="Freedman E."/>
            <person name="Gearin G."/>
            <person name="Gellesch M."/>
            <person name="Goldberg J."/>
            <person name="Griggs A."/>
            <person name="Gujja S."/>
            <person name="Heiman D."/>
            <person name="Howarth C."/>
            <person name="Larson L."/>
            <person name="Lui A."/>
            <person name="MacDonald P.J.P."/>
            <person name="Mehta T."/>
            <person name="Montmayeur A."/>
            <person name="Murphy C."/>
            <person name="Neiman D."/>
            <person name="Pearson M."/>
            <person name="Priest M."/>
            <person name="Roberts A."/>
            <person name="Saif S."/>
            <person name="Shea T."/>
            <person name="Shenoy N."/>
            <person name="Sisk P."/>
            <person name="Stolte C."/>
            <person name="Sykes S."/>
            <person name="Wortman J."/>
            <person name="Nusbaum C."/>
            <person name="Birren B."/>
        </authorList>
    </citation>
    <scope>NUCLEOTIDE SEQUENCE [LARGE SCALE GENOMIC DNA]</scope>
    <source>
        <strain evidence="2">FOSC 3-a</strain>
    </source>
</reference>
<dbReference type="Proteomes" id="UP000030753">
    <property type="component" value="Unassembled WGS sequence"/>
</dbReference>
<protein>
    <submittedName>
        <fullName evidence="1">Uncharacterized protein</fullName>
    </submittedName>
</protein>
<sequence length="55" mass="5921">MNPLTVWLEIIDPLTGRAIIRETDRLPVISAVSGVAAALATFMKTEYIVGGHLKA</sequence>
<dbReference type="HOGENOM" id="CLU_3032376_0_0_1"/>